<dbReference type="Proteomes" id="UP000244201">
    <property type="component" value="Chromosome"/>
</dbReference>
<dbReference type="RefSeq" id="WP_108146960.1">
    <property type="nucleotide sequence ID" value="NZ_CP026304.1"/>
</dbReference>
<dbReference type="KEGG" id="slk:SLUN_02485"/>
<accession>A0A2R4SWN8</accession>
<organism evidence="3 4">
    <name type="scientific">Streptomyces lunaelactis</name>
    <dbReference type="NCBI Taxonomy" id="1535768"/>
    <lineage>
        <taxon>Bacteria</taxon>
        <taxon>Bacillati</taxon>
        <taxon>Actinomycetota</taxon>
        <taxon>Actinomycetes</taxon>
        <taxon>Kitasatosporales</taxon>
        <taxon>Streptomycetaceae</taxon>
        <taxon>Streptomyces</taxon>
    </lineage>
</organism>
<dbReference type="PANTHER" id="PTHR43539:SF78">
    <property type="entry name" value="FLAVIN-CONTAINING MONOOXYGENASE"/>
    <property type="match status" value="1"/>
</dbReference>
<dbReference type="AlphaFoldDB" id="A0A2R4SWN8"/>
<evidence type="ECO:0000259" key="2">
    <source>
        <dbReference type="Pfam" id="PF07992"/>
    </source>
</evidence>
<dbReference type="Gene3D" id="3.50.50.60">
    <property type="entry name" value="FAD/NAD(P)-binding domain"/>
    <property type="match status" value="1"/>
</dbReference>
<dbReference type="InterPro" id="IPR050982">
    <property type="entry name" value="Auxin_biosynth/cation_transpt"/>
</dbReference>
<proteinExistence type="predicted"/>
<dbReference type="SUPFAM" id="SSF51905">
    <property type="entry name" value="FAD/NAD(P)-binding domain"/>
    <property type="match status" value="1"/>
</dbReference>
<dbReference type="Pfam" id="PF07992">
    <property type="entry name" value="Pyr_redox_2"/>
    <property type="match status" value="1"/>
</dbReference>
<keyword evidence="4" id="KW-1185">Reference proteome</keyword>
<protein>
    <submittedName>
        <fullName evidence="3">Oxidoreductase</fullName>
    </submittedName>
</protein>
<dbReference type="PRINTS" id="PR00411">
    <property type="entry name" value="PNDRDTASEI"/>
</dbReference>
<dbReference type="GO" id="GO:0004497">
    <property type="term" value="F:monooxygenase activity"/>
    <property type="evidence" value="ECO:0007669"/>
    <property type="project" value="TreeGrafter"/>
</dbReference>
<dbReference type="GeneID" id="55654141"/>
<evidence type="ECO:0000256" key="1">
    <source>
        <dbReference type="ARBA" id="ARBA00023002"/>
    </source>
</evidence>
<keyword evidence="1" id="KW-0560">Oxidoreductase</keyword>
<gene>
    <name evidence="3" type="ORF">SLUN_02485</name>
</gene>
<reference evidence="3 4" key="1">
    <citation type="submission" date="2018-01" db="EMBL/GenBank/DDBJ databases">
        <title>Complete genome sequence of Streptomyces lunaelactis MM109T, a Ferroverdin A producer isolated from cave moonmilk deposits.</title>
        <authorList>
            <person name="Naome A."/>
            <person name="Martinet L."/>
            <person name="Maciejewska M."/>
            <person name="Anderssen S."/>
            <person name="Adam D."/>
            <person name="Tenconi E."/>
            <person name="Deflandre B."/>
            <person name="Arguelles-Arias A."/>
            <person name="Calusinska M."/>
            <person name="Copieters W."/>
            <person name="Karim L."/>
            <person name="Hanikenne M."/>
            <person name="Baurain D."/>
            <person name="van Wezel G."/>
            <person name="Smargiasso N."/>
            <person name="de Pauw E."/>
            <person name="Delfosse P."/>
            <person name="Rigali S."/>
        </authorList>
    </citation>
    <scope>NUCLEOTIDE SEQUENCE [LARGE SCALE GENOMIC DNA]</scope>
    <source>
        <strain evidence="3 4">MM109</strain>
    </source>
</reference>
<dbReference type="GO" id="GO:0050660">
    <property type="term" value="F:flavin adenine dinucleotide binding"/>
    <property type="evidence" value="ECO:0007669"/>
    <property type="project" value="TreeGrafter"/>
</dbReference>
<dbReference type="PANTHER" id="PTHR43539">
    <property type="entry name" value="FLAVIN-BINDING MONOOXYGENASE-LIKE PROTEIN (AFU_ORTHOLOGUE AFUA_4G09220)"/>
    <property type="match status" value="1"/>
</dbReference>
<dbReference type="InterPro" id="IPR036188">
    <property type="entry name" value="FAD/NAD-bd_sf"/>
</dbReference>
<dbReference type="PRINTS" id="PR00368">
    <property type="entry name" value="FADPNR"/>
</dbReference>
<dbReference type="InterPro" id="IPR023753">
    <property type="entry name" value="FAD/NAD-binding_dom"/>
</dbReference>
<evidence type="ECO:0000313" key="3">
    <source>
        <dbReference type="EMBL" id="AVZ71268.1"/>
    </source>
</evidence>
<feature type="domain" description="FAD/NAD(P)-binding" evidence="2">
    <location>
        <begin position="27"/>
        <end position="231"/>
    </location>
</feature>
<name>A0A2R4SWN8_9ACTN</name>
<sequence length="423" mass="44875">MPPNFSATTRYRAAKEATGIRRDRDPVVVIGAGPYGLAIAARLSAAGVPFRIFGEPMQGWQTHMPEGMFLKSVPAASSISAPEPGYGFADFRAAQGNGPVGDLYPIPVEEFIRYGRWFQERRVPEVERSMVRGVQAVDGGFGITLDSGEEFPAGAVVISTGLVPFAHEPPELRGLAAAGLTSHPCEHRNMTGFAGKQVAVLGAGQSALESAALLYEAGARPTVVARAPAVVFGDPPQADRYGARSRSTRLYKPGSVLGPGWSLLAVSRGAAAYRHLPTSVRMRLLHDVLGPSGAWWLRERVDGRFPVLCGRSVRSSVPEEGTVRLELADTGGGTELLRADHLLAATGYRVDVDRLGLLEPTLRQAVRTFGGAPRLSAGFESSVPGLYFTGLAAAPSFGPVLRFVCGTGFAARQVADSVAARNR</sequence>
<dbReference type="OrthoDB" id="9778740at2"/>
<evidence type="ECO:0000313" key="4">
    <source>
        <dbReference type="Proteomes" id="UP000244201"/>
    </source>
</evidence>
<dbReference type="EMBL" id="CP026304">
    <property type="protein sequence ID" value="AVZ71268.1"/>
    <property type="molecule type" value="Genomic_DNA"/>
</dbReference>